<sequence>NESTLASASALTSGSAASLITPTSAVSVASTSLVDAPSSSPVDTPTSSPVDIPTSSPVDITTSSPVDIPLSSPVDIPTSSPVDIPTSGPVDTTISSLDDTLSTGLIDNRSTPSNQTTVASTDFTTIMNSTPSAPDTSVYGTVTTPAPEDGSQSTPVSALPPSSASHTTSKLSFTNTTEVPTQETGSAIPSTVTIDDVPFSSESPGATKVSVSTTPVASAPTTASSVFTTESSTSPASSEIPTTVGTTRPTSVSVTTQQEISTFTSKQVTSSVDTTSKAAVGGVDRAAGSAHSGDGNGDGGDSDDVVSGVLFGLAGLVLVGVVVGVLVYRRYRLQGGGMSYSSDEPFVDEEHGEDTVENSSRSVFRLRVRAAKGQNKPRLASYSQIVQNDSNGAAAPIEDETLYANTGQMLPAVTPIPVESLRNHVNNMHSTGAFDKEFHALPKGLLGTVVAATESLSSDLAKNRFKDIFPYDDTRVVLTKEKASDSDYINASYIDGFAEVMAYIAAQGPLPDTVGDFWHMIWTEGCGKIVMLTNLWETAKVKCEQYWPSEENSSKTFGKYTVTLLKVTTHAYFVQRTLGVTSSSQGGDDEACRQIHHFHFTAWPDHGVPSAPAVVEFWELIQHTPCQLDGPLLVHCSAGVGRTGTYIALDILVHQAEAKGTVSIFPAVRRLRQQRLKMVQTATQYVFVHEVLAEVLSSRDTYISQHDLQHGSDWMPNPQGGRLPDAVRDKFVAQFQLLDRLRPVPSLEDTSTALLPENTSKNRVSHILPVEQSRVCLWSPDEDTSDYINAVFLPSMTQQLGFIVTQLPLANTAADFWSMVADWRVKVVVRFLSSPQQQTEPLLCPTKGNEAKFGSLTVRNIGTTPWKQGIHKLALELCSEGTGDQKASVCVYCVDLEETSALDSTSAFLAMAYTLLPIVDTLPQPPIVVQCLDGASLSCTLCAVVTALQMLQADGRVSPYTIARSIHKARPQAFSVLDQYEFVVRCLLDHTRRVQISEEAVSADTPDVDQETDPSANIYANV</sequence>
<dbReference type="InterPro" id="IPR016130">
    <property type="entry name" value="Tyr_Pase_AS"/>
</dbReference>
<accession>A0ABD0K982</accession>
<feature type="compositionally biased region" description="Polar residues" evidence="6">
    <location>
        <begin position="1013"/>
        <end position="1022"/>
    </location>
</feature>
<dbReference type="AlphaFoldDB" id="A0ABD0K982"/>
<comment type="similarity">
    <text evidence="1">Belongs to the protein-tyrosine phosphatase family.</text>
</comment>
<feature type="compositionally biased region" description="Low complexity" evidence="6">
    <location>
        <begin position="206"/>
        <end position="243"/>
    </location>
</feature>
<proteinExistence type="inferred from homology"/>
<feature type="non-terminal residue" evidence="10">
    <location>
        <position position="1"/>
    </location>
</feature>
<keyword evidence="7" id="KW-1133">Transmembrane helix</keyword>
<feature type="compositionally biased region" description="Polar residues" evidence="6">
    <location>
        <begin position="53"/>
        <end position="65"/>
    </location>
</feature>
<feature type="compositionally biased region" description="Polar residues" evidence="6">
    <location>
        <begin position="125"/>
        <end position="193"/>
    </location>
</feature>
<feature type="compositionally biased region" description="Low complexity" evidence="6">
    <location>
        <begin position="30"/>
        <end position="51"/>
    </location>
</feature>
<dbReference type="InterPro" id="IPR000242">
    <property type="entry name" value="PTP_cat"/>
</dbReference>
<keyword evidence="11" id="KW-1185">Reference proteome</keyword>
<feature type="domain" description="Tyrosine specific protein phosphatases" evidence="9">
    <location>
        <begin position="906"/>
        <end position="981"/>
    </location>
</feature>
<evidence type="ECO:0000256" key="3">
    <source>
        <dbReference type="ARBA" id="ARBA00022801"/>
    </source>
</evidence>
<dbReference type="EC" id="3.1.3.48" evidence="2"/>
<feature type="region of interest" description="Disordered" evidence="6">
    <location>
        <begin position="125"/>
        <end position="259"/>
    </location>
</feature>
<feature type="compositionally biased region" description="Polar residues" evidence="6">
    <location>
        <begin position="244"/>
        <end position="259"/>
    </location>
</feature>
<feature type="region of interest" description="Disordered" evidence="6">
    <location>
        <begin position="30"/>
        <end position="91"/>
    </location>
</feature>
<evidence type="ECO:0000256" key="1">
    <source>
        <dbReference type="ARBA" id="ARBA00009580"/>
    </source>
</evidence>
<comment type="catalytic activity">
    <reaction evidence="5">
        <text>O-phospho-L-tyrosyl-[protein] + H2O = L-tyrosyl-[protein] + phosphate</text>
        <dbReference type="Rhea" id="RHEA:10684"/>
        <dbReference type="Rhea" id="RHEA-COMP:10136"/>
        <dbReference type="Rhea" id="RHEA-COMP:20101"/>
        <dbReference type="ChEBI" id="CHEBI:15377"/>
        <dbReference type="ChEBI" id="CHEBI:43474"/>
        <dbReference type="ChEBI" id="CHEBI:46858"/>
        <dbReference type="ChEBI" id="CHEBI:61978"/>
        <dbReference type="EC" id="3.1.3.48"/>
    </reaction>
</comment>
<evidence type="ECO:0000256" key="7">
    <source>
        <dbReference type="SAM" id="Phobius"/>
    </source>
</evidence>
<keyword evidence="7" id="KW-0812">Transmembrane</keyword>
<dbReference type="PROSITE" id="PS50055">
    <property type="entry name" value="TYR_PHOSPHATASE_PTP"/>
    <property type="match status" value="2"/>
</dbReference>
<dbReference type="PROSITE" id="PS00383">
    <property type="entry name" value="TYR_PHOSPHATASE_1"/>
    <property type="match status" value="1"/>
</dbReference>
<dbReference type="FunFam" id="3.90.190.10:FF:000102">
    <property type="entry name" value="Receptor-type tyrosine-protein phosphatase"/>
    <property type="match status" value="1"/>
</dbReference>
<feature type="region of interest" description="Disordered" evidence="6">
    <location>
        <begin position="1002"/>
        <end position="1022"/>
    </location>
</feature>
<dbReference type="Gene3D" id="3.90.190.10">
    <property type="entry name" value="Protein tyrosine phosphatase superfamily"/>
    <property type="match status" value="2"/>
</dbReference>
<dbReference type="PRINTS" id="PR00700">
    <property type="entry name" value="PRTYPHPHTASE"/>
</dbReference>
<evidence type="ECO:0000313" key="10">
    <source>
        <dbReference type="EMBL" id="KAK7483657.1"/>
    </source>
</evidence>
<gene>
    <name evidence="10" type="ORF">BaRGS_00025090</name>
</gene>
<reference evidence="10 11" key="1">
    <citation type="journal article" date="2023" name="Sci. Data">
        <title>Genome assembly of the Korean intertidal mud-creeper Batillaria attramentaria.</title>
        <authorList>
            <person name="Patra A.K."/>
            <person name="Ho P.T."/>
            <person name="Jun S."/>
            <person name="Lee S.J."/>
            <person name="Kim Y."/>
            <person name="Won Y.J."/>
        </authorList>
    </citation>
    <scope>NUCLEOTIDE SEQUENCE [LARGE SCALE GENOMIC DNA]</scope>
    <source>
        <strain evidence="10">Wonlab-2016</strain>
    </source>
</reference>
<evidence type="ECO:0000256" key="2">
    <source>
        <dbReference type="ARBA" id="ARBA00013064"/>
    </source>
</evidence>
<dbReference type="SMART" id="SM00194">
    <property type="entry name" value="PTPc"/>
    <property type="match status" value="2"/>
</dbReference>
<dbReference type="Pfam" id="PF00102">
    <property type="entry name" value="Y_phosphatase"/>
    <property type="match status" value="2"/>
</dbReference>
<dbReference type="EMBL" id="JACVVK020000223">
    <property type="protein sequence ID" value="KAK7483657.1"/>
    <property type="molecule type" value="Genomic_DNA"/>
</dbReference>
<evidence type="ECO:0000259" key="8">
    <source>
        <dbReference type="PROSITE" id="PS50055"/>
    </source>
</evidence>
<protein>
    <recommendedName>
        <fullName evidence="2">protein-tyrosine-phosphatase</fullName>
        <ecNumber evidence="2">3.1.3.48</ecNumber>
    </recommendedName>
</protein>
<dbReference type="GO" id="GO:0004725">
    <property type="term" value="F:protein tyrosine phosphatase activity"/>
    <property type="evidence" value="ECO:0007669"/>
    <property type="project" value="UniProtKB-EC"/>
</dbReference>
<feature type="domain" description="Tyrosine-protein phosphatase" evidence="8">
    <location>
        <begin position="434"/>
        <end position="695"/>
    </location>
</feature>
<feature type="domain" description="Tyrosine-protein phosphatase" evidence="8">
    <location>
        <begin position="731"/>
        <end position="990"/>
    </location>
</feature>
<evidence type="ECO:0000259" key="9">
    <source>
        <dbReference type="PROSITE" id="PS50056"/>
    </source>
</evidence>
<dbReference type="PROSITE" id="PS50056">
    <property type="entry name" value="TYR_PHOSPHATASE_2"/>
    <property type="match status" value="2"/>
</dbReference>
<evidence type="ECO:0000256" key="4">
    <source>
        <dbReference type="ARBA" id="ARBA00022912"/>
    </source>
</evidence>
<name>A0ABD0K982_9CAEN</name>
<dbReference type="SUPFAM" id="SSF52799">
    <property type="entry name" value="(Phosphotyrosine protein) phosphatases II"/>
    <property type="match status" value="2"/>
</dbReference>
<evidence type="ECO:0000256" key="5">
    <source>
        <dbReference type="ARBA" id="ARBA00051722"/>
    </source>
</evidence>
<keyword evidence="7" id="KW-0472">Membrane</keyword>
<keyword evidence="3" id="KW-0378">Hydrolase</keyword>
<organism evidence="10 11">
    <name type="scientific">Batillaria attramentaria</name>
    <dbReference type="NCBI Taxonomy" id="370345"/>
    <lineage>
        <taxon>Eukaryota</taxon>
        <taxon>Metazoa</taxon>
        <taxon>Spiralia</taxon>
        <taxon>Lophotrochozoa</taxon>
        <taxon>Mollusca</taxon>
        <taxon>Gastropoda</taxon>
        <taxon>Caenogastropoda</taxon>
        <taxon>Sorbeoconcha</taxon>
        <taxon>Cerithioidea</taxon>
        <taxon>Batillariidae</taxon>
        <taxon>Batillaria</taxon>
    </lineage>
</organism>
<dbReference type="PANTHER" id="PTHR19134:SF562">
    <property type="entry name" value="PROTEIN-TYROSINE-PHOSPHATASE"/>
    <property type="match status" value="1"/>
</dbReference>
<dbReference type="InterPro" id="IPR000387">
    <property type="entry name" value="Tyr_Pase_dom"/>
</dbReference>
<dbReference type="InterPro" id="IPR003595">
    <property type="entry name" value="Tyr_Pase_cat"/>
</dbReference>
<feature type="domain" description="Tyrosine specific protein phosphatases" evidence="9">
    <location>
        <begin position="615"/>
        <end position="686"/>
    </location>
</feature>
<dbReference type="Proteomes" id="UP001519460">
    <property type="component" value="Unassembled WGS sequence"/>
</dbReference>
<dbReference type="PANTHER" id="PTHR19134">
    <property type="entry name" value="RECEPTOR-TYPE TYROSINE-PROTEIN PHOSPHATASE"/>
    <property type="match status" value="1"/>
</dbReference>
<dbReference type="SMART" id="SM00404">
    <property type="entry name" value="PTPc_motif"/>
    <property type="match status" value="2"/>
</dbReference>
<dbReference type="InterPro" id="IPR050348">
    <property type="entry name" value="Protein-Tyr_Phosphatase"/>
</dbReference>
<evidence type="ECO:0000256" key="6">
    <source>
        <dbReference type="SAM" id="MobiDB-lite"/>
    </source>
</evidence>
<evidence type="ECO:0000313" key="11">
    <source>
        <dbReference type="Proteomes" id="UP001519460"/>
    </source>
</evidence>
<comment type="caution">
    <text evidence="10">The sequence shown here is derived from an EMBL/GenBank/DDBJ whole genome shotgun (WGS) entry which is preliminary data.</text>
</comment>
<feature type="transmembrane region" description="Helical" evidence="7">
    <location>
        <begin position="305"/>
        <end position="328"/>
    </location>
</feature>
<keyword evidence="4" id="KW-0904">Protein phosphatase</keyword>
<dbReference type="CDD" id="cd00047">
    <property type="entry name" value="PTPc"/>
    <property type="match status" value="2"/>
</dbReference>
<dbReference type="InterPro" id="IPR029021">
    <property type="entry name" value="Prot-tyrosine_phosphatase-like"/>
</dbReference>